<gene>
    <name evidence="1" type="ORF">RRF57_002081</name>
</gene>
<name>A0AAN7UJR6_9PEZI</name>
<accession>A0AAN7UJR6</accession>
<keyword evidence="2" id="KW-1185">Reference proteome</keyword>
<dbReference type="EMBL" id="JAWHQM010000003">
    <property type="protein sequence ID" value="KAK5626366.1"/>
    <property type="molecule type" value="Genomic_DNA"/>
</dbReference>
<dbReference type="Proteomes" id="UP001305414">
    <property type="component" value="Unassembled WGS sequence"/>
</dbReference>
<evidence type="ECO:0000313" key="1">
    <source>
        <dbReference type="EMBL" id="KAK5626366.1"/>
    </source>
</evidence>
<proteinExistence type="predicted"/>
<organism evidence="1 2">
    <name type="scientific">Xylaria bambusicola</name>
    <dbReference type="NCBI Taxonomy" id="326684"/>
    <lineage>
        <taxon>Eukaryota</taxon>
        <taxon>Fungi</taxon>
        <taxon>Dikarya</taxon>
        <taxon>Ascomycota</taxon>
        <taxon>Pezizomycotina</taxon>
        <taxon>Sordariomycetes</taxon>
        <taxon>Xylariomycetidae</taxon>
        <taxon>Xylariales</taxon>
        <taxon>Xylariaceae</taxon>
        <taxon>Xylaria</taxon>
    </lineage>
</organism>
<comment type="caution">
    <text evidence="1">The sequence shown here is derived from an EMBL/GenBank/DDBJ whole genome shotgun (WGS) entry which is preliminary data.</text>
</comment>
<evidence type="ECO:0000313" key="2">
    <source>
        <dbReference type="Proteomes" id="UP001305414"/>
    </source>
</evidence>
<protein>
    <submittedName>
        <fullName evidence="1">Uncharacterized protein</fullName>
    </submittedName>
</protein>
<sequence>MSGRRDLPGASSVFPAHDVEVFGLEPIPPAGSLTGLRAGFARRAMGSSRPGDFKFPWARVARAVCLRSGVVVPPGIRR</sequence>
<dbReference type="AlphaFoldDB" id="A0AAN7UJR6"/>
<reference evidence="1 2" key="1">
    <citation type="submission" date="2023-10" db="EMBL/GenBank/DDBJ databases">
        <title>Draft genome sequence of Xylaria bambusicola isolate GMP-LS, the root and basal stem rot pathogen of sugarcane in Indonesia.</title>
        <authorList>
            <person name="Selvaraj P."/>
            <person name="Muralishankar V."/>
            <person name="Muruganantham S."/>
            <person name="Sp S."/>
            <person name="Haryani S."/>
            <person name="Lau K.J.X."/>
            <person name="Naqvi N.I."/>
        </authorList>
    </citation>
    <scope>NUCLEOTIDE SEQUENCE [LARGE SCALE GENOMIC DNA]</scope>
    <source>
        <strain evidence="1">GMP-LS</strain>
    </source>
</reference>